<feature type="transmembrane region" description="Helical" evidence="1">
    <location>
        <begin position="211"/>
        <end position="234"/>
    </location>
</feature>
<evidence type="ECO:0000313" key="3">
    <source>
        <dbReference type="Proteomes" id="UP000288859"/>
    </source>
</evidence>
<dbReference type="Proteomes" id="UP000288859">
    <property type="component" value="Unassembled WGS sequence"/>
</dbReference>
<comment type="caution">
    <text evidence="2">The sequence shown here is derived from an EMBL/GenBank/DDBJ whole genome shotgun (WGS) entry which is preliminary data.</text>
</comment>
<keyword evidence="1" id="KW-0812">Transmembrane</keyword>
<keyword evidence="1" id="KW-0472">Membrane</keyword>
<gene>
    <name evidence="2" type="ORF">B0A52_04326</name>
</gene>
<name>A0A438N8K7_EXOME</name>
<feature type="transmembrane region" description="Helical" evidence="1">
    <location>
        <begin position="539"/>
        <end position="563"/>
    </location>
</feature>
<dbReference type="VEuPathDB" id="FungiDB:PV10_05863"/>
<dbReference type="OrthoDB" id="3596604at2759"/>
<protein>
    <submittedName>
        <fullName evidence="2">Uncharacterized protein</fullName>
    </submittedName>
</protein>
<evidence type="ECO:0000256" key="1">
    <source>
        <dbReference type="SAM" id="Phobius"/>
    </source>
</evidence>
<keyword evidence="1" id="KW-1133">Transmembrane helix</keyword>
<proteinExistence type="predicted"/>
<feature type="transmembrane region" description="Helical" evidence="1">
    <location>
        <begin position="97"/>
        <end position="124"/>
    </location>
</feature>
<accession>A0A438N8K7</accession>
<dbReference type="AlphaFoldDB" id="A0A438N8K7"/>
<organism evidence="2 3">
    <name type="scientific">Exophiala mesophila</name>
    <name type="common">Black yeast-like fungus</name>
    <dbReference type="NCBI Taxonomy" id="212818"/>
    <lineage>
        <taxon>Eukaryota</taxon>
        <taxon>Fungi</taxon>
        <taxon>Dikarya</taxon>
        <taxon>Ascomycota</taxon>
        <taxon>Pezizomycotina</taxon>
        <taxon>Eurotiomycetes</taxon>
        <taxon>Chaetothyriomycetidae</taxon>
        <taxon>Chaetothyriales</taxon>
        <taxon>Herpotrichiellaceae</taxon>
        <taxon>Exophiala</taxon>
    </lineage>
</organism>
<sequence length="691" mass="77287">MEDESLLLAASENPTVLNRSSGLPLHWKETIPLSTTRSTGQRRISQISLSKSINSLSSIASHISIPDPWEHRPADTQDFLLQRPSTKRYFRRSRQRWRVFFSNLWQLSLTVSLCVGLLAVYYTFSRKPKVSKTDVMTFNVITAAIYILMGMVLSAAFKKFAQSYRWQLLSSRYLPLDVFDMVMSCESLMATLQLIWKGRVPNRLLPTRIQFYCLVFLTFNFGLQTFLSILGLLVTFEVSSSNVYDYSGDNVWVADFSTITVPTVSEWMRDTDWLIVNLLPFDDLYTENYVTSFYGWLLFGSYSPEMQQGSYAEYIGAVKEGSSGILLAIGGPNVQGTGSNLTDYSTNNRTVDAVVNCEKFLVTVYSMQDTHTSTITFLNTSAGEQQNITWDIPLSMNFLSWSSINETFGGPRSARVLVLQHDEANDYLFDCNSTVPHLTSRSNISPQLDLPDQKAVLFAGAIGWGLNYSVGERMYRDYDPHFDDYRLTGIVGESYSPEDIAGVIRMFTLGALLSYDTYGPKIAVPGNTPTQAQVLKVDWIWVITLLVGIPIIQLLLLIGVTYLSSAAVIKDTSYLSAAYLLKPVVEQLGGHGCILSGKDLADQLGNQPVVYGVRYPKQSCDDTVYHLDIIKQSEAAGSTGFVSWSPGTNMPKGWYDGVEPDYPKSKSWQHGLSSHTHAGASKYGRVKMKLD</sequence>
<feature type="transmembrane region" description="Helical" evidence="1">
    <location>
        <begin position="136"/>
        <end position="157"/>
    </location>
</feature>
<evidence type="ECO:0000313" key="2">
    <source>
        <dbReference type="EMBL" id="RVX71927.1"/>
    </source>
</evidence>
<reference evidence="2 3" key="1">
    <citation type="submission" date="2017-03" db="EMBL/GenBank/DDBJ databases">
        <title>Genomes of endolithic fungi from Antarctica.</title>
        <authorList>
            <person name="Coleine C."/>
            <person name="Masonjones S."/>
            <person name="Stajich J.E."/>
        </authorList>
    </citation>
    <scope>NUCLEOTIDE SEQUENCE [LARGE SCALE GENOMIC DNA]</scope>
    <source>
        <strain evidence="2 3">CCFEE 6314</strain>
    </source>
</reference>
<dbReference type="EMBL" id="NAJM01000015">
    <property type="protein sequence ID" value="RVX71927.1"/>
    <property type="molecule type" value="Genomic_DNA"/>
</dbReference>